<dbReference type="GO" id="GO:0005829">
    <property type="term" value="C:cytosol"/>
    <property type="evidence" value="ECO:0007669"/>
    <property type="project" value="GOC"/>
</dbReference>
<dbReference type="PROSITE" id="PS50195">
    <property type="entry name" value="PX"/>
    <property type="match status" value="1"/>
</dbReference>
<reference evidence="3 4" key="1">
    <citation type="submission" date="2011-02" db="EMBL/GenBank/DDBJ databases">
        <title>The Genome Sequence of Sphaeroforma arctica JP610.</title>
        <authorList>
            <consortium name="The Broad Institute Genome Sequencing Platform"/>
            <person name="Russ C."/>
            <person name="Cuomo C."/>
            <person name="Young S.K."/>
            <person name="Zeng Q."/>
            <person name="Gargeya S."/>
            <person name="Alvarado L."/>
            <person name="Berlin A."/>
            <person name="Chapman S.B."/>
            <person name="Chen Z."/>
            <person name="Freedman E."/>
            <person name="Gellesch M."/>
            <person name="Goldberg J."/>
            <person name="Griggs A."/>
            <person name="Gujja S."/>
            <person name="Heilman E."/>
            <person name="Heiman D."/>
            <person name="Howarth C."/>
            <person name="Mehta T."/>
            <person name="Neiman D."/>
            <person name="Pearson M."/>
            <person name="Roberts A."/>
            <person name="Saif S."/>
            <person name="Shea T."/>
            <person name="Shenoy N."/>
            <person name="Sisk P."/>
            <person name="Stolte C."/>
            <person name="Sykes S."/>
            <person name="White J."/>
            <person name="Yandava C."/>
            <person name="Burger G."/>
            <person name="Gray M.W."/>
            <person name="Holland P.W.H."/>
            <person name="King N."/>
            <person name="Lang F.B.F."/>
            <person name="Roger A.J."/>
            <person name="Ruiz-Trillo I."/>
            <person name="Haas B."/>
            <person name="Nusbaum C."/>
            <person name="Birren B."/>
        </authorList>
    </citation>
    <scope>NUCLEOTIDE SEQUENCE [LARGE SCALE GENOMIC DNA]</scope>
    <source>
        <strain evidence="3 4">JP610</strain>
    </source>
</reference>
<dbReference type="GO" id="GO:0006886">
    <property type="term" value="P:intracellular protein transport"/>
    <property type="evidence" value="ECO:0007669"/>
    <property type="project" value="TreeGrafter"/>
</dbReference>
<gene>
    <name evidence="3" type="ORF">SARC_02047</name>
</gene>
<dbReference type="GO" id="GO:0034498">
    <property type="term" value="P:early endosome to Golgi transport"/>
    <property type="evidence" value="ECO:0007669"/>
    <property type="project" value="TreeGrafter"/>
</dbReference>
<dbReference type="GeneID" id="25902551"/>
<dbReference type="Pfam" id="PF00787">
    <property type="entry name" value="PX"/>
    <property type="match status" value="1"/>
</dbReference>
<dbReference type="AlphaFoldDB" id="A0A0L0GA46"/>
<comment type="subcellular location">
    <subcellularLocation>
        <location evidence="1">Membrane</location>
        <topology evidence="1">Peripheral membrane protein</topology>
        <orientation evidence="1">Cytoplasmic side</orientation>
    </subcellularLocation>
</comment>
<dbReference type="Proteomes" id="UP000054560">
    <property type="component" value="Unassembled WGS sequence"/>
</dbReference>
<dbReference type="PANTHER" id="PTHR46571">
    <property type="entry name" value="SORTING NEXIN-8"/>
    <property type="match status" value="1"/>
</dbReference>
<dbReference type="EMBL" id="KQ241684">
    <property type="protein sequence ID" value="KNC85784.1"/>
    <property type="molecule type" value="Genomic_DNA"/>
</dbReference>
<name>A0A0L0GA46_9EUKA</name>
<sequence length="353" mass="40345">MHTFITDVRNNDEYRSYLVLTVFAPKVVDGPSRVTRVWRRYSEFIKLREYLARVYSFVILPVLPPKRINSTDEKVISVRRSSLASYLQRLLDHDLTSKDTRVLLFITAEPFDAAVLLEGKPPRSLSISLTKPIVSDSVSEIVRSDSKAIALQTALSNVLRHRSCRSKCLQDLRQNLEVCGGLYQTWAKDETDLRSPLQTMYNLICQQPELRGNAMGCTKRMSENCRMLGSLRKAVAAYSAKCSAQQDKLEQLVRAQKDVDDIKAGNNPSRLRALFSGQSSVDATSQLLPNVQAHLKEAKCISKRGDAELKIYERHVQYEIYKFFWRMELDFMHEARDTCKADLSLLNKDCPRC</sequence>
<dbReference type="SMART" id="SM00312">
    <property type="entry name" value="PX"/>
    <property type="match status" value="1"/>
</dbReference>
<dbReference type="InterPro" id="IPR001683">
    <property type="entry name" value="PX_dom"/>
</dbReference>
<feature type="domain" description="PX" evidence="2">
    <location>
        <begin position="1"/>
        <end position="113"/>
    </location>
</feature>
<dbReference type="SUPFAM" id="SSF64268">
    <property type="entry name" value="PX domain"/>
    <property type="match status" value="1"/>
</dbReference>
<dbReference type="STRING" id="667725.A0A0L0GA46"/>
<dbReference type="GO" id="GO:0031901">
    <property type="term" value="C:early endosome membrane"/>
    <property type="evidence" value="ECO:0007669"/>
    <property type="project" value="TreeGrafter"/>
</dbReference>
<evidence type="ECO:0000313" key="4">
    <source>
        <dbReference type="Proteomes" id="UP000054560"/>
    </source>
</evidence>
<dbReference type="InterPro" id="IPR028662">
    <property type="entry name" value="SNX8/Mvp1"/>
</dbReference>
<evidence type="ECO:0000313" key="3">
    <source>
        <dbReference type="EMBL" id="KNC85784.1"/>
    </source>
</evidence>
<evidence type="ECO:0000256" key="1">
    <source>
        <dbReference type="ARBA" id="ARBA00004287"/>
    </source>
</evidence>
<dbReference type="OrthoDB" id="289314at2759"/>
<organism evidence="3 4">
    <name type="scientific">Sphaeroforma arctica JP610</name>
    <dbReference type="NCBI Taxonomy" id="667725"/>
    <lineage>
        <taxon>Eukaryota</taxon>
        <taxon>Ichthyosporea</taxon>
        <taxon>Ichthyophonida</taxon>
        <taxon>Sphaeroforma</taxon>
    </lineage>
</organism>
<dbReference type="RefSeq" id="XP_014159686.1">
    <property type="nucleotide sequence ID" value="XM_014304211.1"/>
</dbReference>
<dbReference type="GO" id="GO:0035091">
    <property type="term" value="F:phosphatidylinositol binding"/>
    <property type="evidence" value="ECO:0007669"/>
    <property type="project" value="InterPro"/>
</dbReference>
<keyword evidence="4" id="KW-1185">Reference proteome</keyword>
<protein>
    <recommendedName>
        <fullName evidence="2">PX domain-containing protein</fullName>
    </recommendedName>
</protein>
<accession>A0A0L0GA46</accession>
<dbReference type="Gene3D" id="3.30.1520.10">
    <property type="entry name" value="Phox-like domain"/>
    <property type="match status" value="1"/>
</dbReference>
<evidence type="ECO:0000259" key="2">
    <source>
        <dbReference type="PROSITE" id="PS50195"/>
    </source>
</evidence>
<dbReference type="PANTHER" id="PTHR46571:SF1">
    <property type="entry name" value="SORTING NEXIN-8"/>
    <property type="match status" value="1"/>
</dbReference>
<proteinExistence type="predicted"/>
<dbReference type="InterPro" id="IPR036871">
    <property type="entry name" value="PX_dom_sf"/>
</dbReference>